<dbReference type="Gene3D" id="1.25.10.10">
    <property type="entry name" value="Leucine-rich Repeat Variant"/>
    <property type="match status" value="1"/>
</dbReference>
<feature type="domain" description="26S proteasome non-ATPase regulatory subunit RPN1 C-terminal" evidence="3">
    <location>
        <begin position="152"/>
        <end position="185"/>
    </location>
</feature>
<dbReference type="Proteomes" id="UP001630127">
    <property type="component" value="Unassembled WGS sequence"/>
</dbReference>
<evidence type="ECO:0000313" key="4">
    <source>
        <dbReference type="EMBL" id="KAL3513913.1"/>
    </source>
</evidence>
<sequence length="185" mass="20170">MQVNVMDTLSRLSHDSHAEVAMAAIISLGLIGAGTNNARIAGMLRNLSIYYYKEASLLFCVRIAQGLVHLGKGLLTLSPYHSERFLLSLTALAGLVILLHACLDMKAIILGKYHYVLYFLVLAMQPRMLMTVDENLKPLPVPVRVGQAVDVVGQAGRPKTITGFQTHTTLVLLSDGDRAELATEK</sequence>
<dbReference type="InterPro" id="IPR041433">
    <property type="entry name" value="RPN1_C"/>
</dbReference>
<dbReference type="PANTHER" id="PTHR10943:SF1">
    <property type="entry name" value="26S PROTEASOME NON-ATPASE REGULATORY SUBUNIT 2"/>
    <property type="match status" value="1"/>
</dbReference>
<accession>A0ABD2Z346</accession>
<feature type="transmembrane region" description="Helical" evidence="2">
    <location>
        <begin position="20"/>
        <end position="38"/>
    </location>
</feature>
<evidence type="ECO:0000259" key="3">
    <source>
        <dbReference type="Pfam" id="PF18051"/>
    </source>
</evidence>
<keyword evidence="5" id="KW-1185">Reference proteome</keyword>
<protein>
    <recommendedName>
        <fullName evidence="3">26S proteasome non-ATPase regulatory subunit RPN1 C-terminal domain-containing protein</fullName>
    </recommendedName>
</protein>
<keyword evidence="2" id="KW-1133">Transmembrane helix</keyword>
<keyword evidence="2" id="KW-0812">Transmembrane</keyword>
<dbReference type="PANTHER" id="PTHR10943">
    <property type="entry name" value="26S PROTEASOME NON-ATPASE REGULATORY SUBUNIT"/>
    <property type="match status" value="1"/>
</dbReference>
<dbReference type="Pfam" id="PF18051">
    <property type="entry name" value="RPN1_C"/>
    <property type="match status" value="1"/>
</dbReference>
<evidence type="ECO:0000256" key="1">
    <source>
        <dbReference type="ARBA" id="ARBA00022737"/>
    </source>
</evidence>
<organism evidence="4 5">
    <name type="scientific">Cinchona calisaya</name>
    <dbReference type="NCBI Taxonomy" id="153742"/>
    <lineage>
        <taxon>Eukaryota</taxon>
        <taxon>Viridiplantae</taxon>
        <taxon>Streptophyta</taxon>
        <taxon>Embryophyta</taxon>
        <taxon>Tracheophyta</taxon>
        <taxon>Spermatophyta</taxon>
        <taxon>Magnoliopsida</taxon>
        <taxon>eudicotyledons</taxon>
        <taxon>Gunneridae</taxon>
        <taxon>Pentapetalae</taxon>
        <taxon>asterids</taxon>
        <taxon>lamiids</taxon>
        <taxon>Gentianales</taxon>
        <taxon>Rubiaceae</taxon>
        <taxon>Cinchonoideae</taxon>
        <taxon>Cinchoneae</taxon>
        <taxon>Cinchona</taxon>
    </lineage>
</organism>
<comment type="caution">
    <text evidence="4">The sequence shown here is derived from an EMBL/GenBank/DDBJ whole genome shotgun (WGS) entry which is preliminary data.</text>
</comment>
<dbReference type="Pfam" id="PF01851">
    <property type="entry name" value="PC_rep"/>
    <property type="match status" value="1"/>
</dbReference>
<name>A0ABD2Z346_9GENT</name>
<dbReference type="EMBL" id="JBJUIK010000011">
    <property type="protein sequence ID" value="KAL3513913.1"/>
    <property type="molecule type" value="Genomic_DNA"/>
</dbReference>
<feature type="transmembrane region" description="Helical" evidence="2">
    <location>
        <begin position="85"/>
        <end position="103"/>
    </location>
</feature>
<dbReference type="InterPro" id="IPR011989">
    <property type="entry name" value="ARM-like"/>
</dbReference>
<dbReference type="InterPro" id="IPR002015">
    <property type="entry name" value="Proteasome/cyclosome_rpt"/>
</dbReference>
<keyword evidence="2" id="KW-0472">Membrane</keyword>
<reference evidence="4 5" key="1">
    <citation type="submission" date="2024-11" db="EMBL/GenBank/DDBJ databases">
        <title>A near-complete genome assembly of Cinchona calisaya.</title>
        <authorList>
            <person name="Lian D.C."/>
            <person name="Zhao X.W."/>
            <person name="Wei L."/>
        </authorList>
    </citation>
    <scope>NUCLEOTIDE SEQUENCE [LARGE SCALE GENOMIC DNA]</scope>
    <source>
        <tissue evidence="4">Nenye</tissue>
    </source>
</reference>
<evidence type="ECO:0000313" key="5">
    <source>
        <dbReference type="Proteomes" id="UP001630127"/>
    </source>
</evidence>
<gene>
    <name evidence="4" type="ORF">ACH5RR_026630</name>
</gene>
<keyword evidence="1" id="KW-0677">Repeat</keyword>
<feature type="transmembrane region" description="Helical" evidence="2">
    <location>
        <begin position="50"/>
        <end position="70"/>
    </location>
</feature>
<dbReference type="AlphaFoldDB" id="A0ABD2Z346"/>
<proteinExistence type="predicted"/>
<evidence type="ECO:0000256" key="2">
    <source>
        <dbReference type="SAM" id="Phobius"/>
    </source>
</evidence>